<dbReference type="Gene3D" id="3.30.1460.10">
    <property type="match status" value="1"/>
</dbReference>
<proteinExistence type="predicted"/>
<dbReference type="AlphaFoldDB" id="A0A423LHL5"/>
<dbReference type="InterPro" id="IPR013353">
    <property type="entry name" value="T3SS_YscB"/>
</dbReference>
<comment type="caution">
    <text evidence="1">The sequence shown here is derived from an EMBL/GenBank/DDBJ whole genome shotgun (WGS) entry which is preliminary data.</text>
</comment>
<dbReference type="SUPFAM" id="SSF69635">
    <property type="entry name" value="Type III secretory system chaperone-like"/>
    <property type="match status" value="1"/>
</dbReference>
<dbReference type="Proteomes" id="UP000285757">
    <property type="component" value="Unassembled WGS sequence"/>
</dbReference>
<dbReference type="EMBL" id="MOBU01000009">
    <property type="protein sequence ID" value="RON67796.1"/>
    <property type="molecule type" value="Genomic_DNA"/>
</dbReference>
<evidence type="ECO:0000313" key="1">
    <source>
        <dbReference type="EMBL" id="RON67796.1"/>
    </source>
</evidence>
<sequence length="140" mass="15641">MEHLLTGLAARTGQGAFVADQTGRFHLRVDGHSLFLQRQGDDLVLSSPLNWQVQGQSPTDRDMLINLLGKVTRWSRQHPQALATDEQSNLILEARLDLGALELDDLEQAMAAQVAILETIKPDLLLAGLEPQWKQTLWRP</sequence>
<dbReference type="NCBIfam" id="TIGR02513">
    <property type="entry name" value="type_III_yscB"/>
    <property type="match status" value="1"/>
</dbReference>
<evidence type="ECO:0000313" key="2">
    <source>
        <dbReference type="Proteomes" id="UP000285757"/>
    </source>
</evidence>
<dbReference type="Pfam" id="PF05932">
    <property type="entry name" value="CesT"/>
    <property type="match status" value="1"/>
</dbReference>
<reference evidence="1 2" key="1">
    <citation type="submission" date="2016-10" db="EMBL/GenBank/DDBJ databases">
        <title>Comparative genome analysis of multiple Pseudomonas spp. focuses on biocontrol and plant growth promoting traits.</title>
        <authorList>
            <person name="Tao X.-Y."/>
            <person name="Taylor C.G."/>
        </authorList>
    </citation>
    <scope>NUCLEOTIDE SEQUENCE [LARGE SCALE GENOMIC DNA]</scope>
    <source>
        <strain evidence="1 2">24D3</strain>
    </source>
</reference>
<dbReference type="GO" id="GO:0030254">
    <property type="term" value="P:protein secretion by the type III secretion system"/>
    <property type="evidence" value="ECO:0007669"/>
    <property type="project" value="InterPro"/>
</dbReference>
<gene>
    <name evidence="1" type="ORF">BK671_12670</name>
</gene>
<organism evidence="1 2">
    <name type="scientific">Pseudomonas fluorescens</name>
    <dbReference type="NCBI Taxonomy" id="294"/>
    <lineage>
        <taxon>Bacteria</taxon>
        <taxon>Pseudomonadati</taxon>
        <taxon>Pseudomonadota</taxon>
        <taxon>Gammaproteobacteria</taxon>
        <taxon>Pseudomonadales</taxon>
        <taxon>Pseudomonadaceae</taxon>
        <taxon>Pseudomonas</taxon>
    </lineage>
</organism>
<accession>A0A423LHL5</accession>
<name>A0A423LHL5_PSEFL</name>
<protein>
    <submittedName>
        <fullName evidence="1">Type III secretion system chaperone, YscB family</fullName>
    </submittedName>
</protein>
<dbReference type="InterPro" id="IPR010261">
    <property type="entry name" value="Tir_chaperone"/>
</dbReference>